<dbReference type="AlphaFoldDB" id="A0A7J9UXY8"/>
<dbReference type="Gene3D" id="3.30.70.270">
    <property type="match status" value="1"/>
</dbReference>
<evidence type="ECO:0000256" key="1">
    <source>
        <dbReference type="SAM" id="Phobius"/>
    </source>
</evidence>
<comment type="caution">
    <text evidence="2">The sequence shown here is derived from an EMBL/GenBank/DDBJ whole genome shotgun (WGS) entry which is preliminary data.</text>
</comment>
<dbReference type="OrthoDB" id="5115878at2"/>
<feature type="transmembrane region" description="Helical" evidence="1">
    <location>
        <begin position="184"/>
        <end position="206"/>
    </location>
</feature>
<sequence length="394" mass="40658">MTLDLFSLLVVSALVILTSAGMFVAEAWARTGDLVDRLWTLSFAAAITTALAYVVGSLAPEGWWANAIGNGASVLCVWAMWSGIRAYQRRPPRIVLSAGLALAAAAAVLLHGPGGGPWAGGAVALGATAAGGLAGGVALLYGRLRAGRATLVLAVILLLAGLFYAVRFAVFVLAGPTSPSFERYLGTAFTTVLNTLLVNAAAFAAVTMRARTARAKVAEGRNFDPMTGARTSHSFEPRAAAQLRRSAETLAPVAMVHLVPDGTDALEVAFGREVAERALVTCGEVAQMLLPPRALMGLDPDGQASFQVLLPGWEADDAAEWATAVRRELIATTVEVPGSHVRIGACAGVATTRAAGYELGDLCDAARAAAQRAVGDGGNRVVAAGTEERSERPG</sequence>
<keyword evidence="1" id="KW-0472">Membrane</keyword>
<dbReference type="EMBL" id="WHPD01002416">
    <property type="protein sequence ID" value="MPV89233.1"/>
    <property type="molecule type" value="Genomic_DNA"/>
</dbReference>
<reference evidence="2 3" key="1">
    <citation type="submission" date="2019-10" db="EMBL/GenBank/DDBJ databases">
        <title>Georgenia wutianyii sp. nov. and Georgenia yuyongxinii sp. nov. isolated from plateau pika (Ochotona curzoniae) in the Qinghai-Tibet plateau of China.</title>
        <authorList>
            <person name="Tian Z."/>
        </authorList>
    </citation>
    <scope>NUCLEOTIDE SEQUENCE [LARGE SCALE GENOMIC DNA]</scope>
    <source>
        <strain evidence="2 3">JCM 15130</strain>
    </source>
</reference>
<dbReference type="SUPFAM" id="SSF55073">
    <property type="entry name" value="Nucleotide cyclase"/>
    <property type="match status" value="1"/>
</dbReference>
<keyword evidence="1" id="KW-1133">Transmembrane helix</keyword>
<evidence type="ECO:0000313" key="2">
    <source>
        <dbReference type="EMBL" id="MPV89233.1"/>
    </source>
</evidence>
<feature type="transmembrane region" description="Helical" evidence="1">
    <location>
        <begin position="118"/>
        <end position="142"/>
    </location>
</feature>
<keyword evidence="3" id="KW-1185">Reference proteome</keyword>
<dbReference type="Proteomes" id="UP000429644">
    <property type="component" value="Unassembled WGS sequence"/>
</dbReference>
<evidence type="ECO:0000313" key="3">
    <source>
        <dbReference type="Proteomes" id="UP000429644"/>
    </source>
</evidence>
<organism evidence="2 3">
    <name type="scientific">Georgenia ruanii</name>
    <dbReference type="NCBI Taxonomy" id="348442"/>
    <lineage>
        <taxon>Bacteria</taxon>
        <taxon>Bacillati</taxon>
        <taxon>Actinomycetota</taxon>
        <taxon>Actinomycetes</taxon>
        <taxon>Micrococcales</taxon>
        <taxon>Bogoriellaceae</taxon>
        <taxon>Georgenia</taxon>
    </lineage>
</organism>
<dbReference type="RefSeq" id="WP_152231950.1">
    <property type="nucleotide sequence ID" value="NZ_BAAAOT010000008.1"/>
</dbReference>
<feature type="transmembrane region" description="Helical" evidence="1">
    <location>
        <begin position="93"/>
        <end position="112"/>
    </location>
</feature>
<gene>
    <name evidence="2" type="ORF">GB882_11195</name>
</gene>
<proteinExistence type="predicted"/>
<name>A0A7J9UXY8_9MICO</name>
<feature type="transmembrane region" description="Helical" evidence="1">
    <location>
        <begin position="37"/>
        <end position="56"/>
    </location>
</feature>
<feature type="transmembrane region" description="Helical" evidence="1">
    <location>
        <begin position="149"/>
        <end position="172"/>
    </location>
</feature>
<accession>A0A7J9UXY8</accession>
<dbReference type="InterPro" id="IPR043128">
    <property type="entry name" value="Rev_trsase/Diguanyl_cyclase"/>
</dbReference>
<keyword evidence="1" id="KW-0812">Transmembrane</keyword>
<dbReference type="InterPro" id="IPR029787">
    <property type="entry name" value="Nucleotide_cyclase"/>
</dbReference>
<protein>
    <submittedName>
        <fullName evidence="2">Diguanylate cyclase</fullName>
    </submittedName>
</protein>
<feature type="transmembrane region" description="Helical" evidence="1">
    <location>
        <begin position="6"/>
        <end position="25"/>
    </location>
</feature>
<feature type="transmembrane region" description="Helical" evidence="1">
    <location>
        <begin position="62"/>
        <end position="81"/>
    </location>
</feature>